<keyword evidence="4" id="KW-0547">Nucleotide-binding</keyword>
<evidence type="ECO:0000256" key="4">
    <source>
        <dbReference type="ARBA" id="ARBA00022741"/>
    </source>
</evidence>
<protein>
    <recommendedName>
        <fullName evidence="2">non-specific protein-tyrosine kinase</fullName>
        <ecNumber evidence="2">2.7.10.2</ecNumber>
    </recommendedName>
</protein>
<reference evidence="11 12" key="1">
    <citation type="journal article" date="2019" name="Int. J. Syst. Evol. Microbiol.">
        <title>The Global Catalogue of Microorganisms (GCM) 10K type strain sequencing project: providing services to taxonomists for standard genome sequencing and annotation.</title>
        <authorList>
            <consortium name="The Broad Institute Genomics Platform"/>
            <consortium name="The Broad Institute Genome Sequencing Center for Infectious Disease"/>
            <person name="Wu L."/>
            <person name="Ma J."/>
        </authorList>
    </citation>
    <scope>NUCLEOTIDE SEQUENCE [LARGE SCALE GENOMIC DNA]</scope>
    <source>
        <strain evidence="11 12">JCM 14331</strain>
    </source>
</reference>
<evidence type="ECO:0000256" key="6">
    <source>
        <dbReference type="ARBA" id="ARBA00022840"/>
    </source>
</evidence>
<dbReference type="NCBIfam" id="TIGR03018">
    <property type="entry name" value="pepcterm_TyrKin"/>
    <property type="match status" value="1"/>
</dbReference>
<evidence type="ECO:0000256" key="2">
    <source>
        <dbReference type="ARBA" id="ARBA00011903"/>
    </source>
</evidence>
<feature type="compositionally biased region" description="Polar residues" evidence="9">
    <location>
        <begin position="55"/>
        <end position="64"/>
    </location>
</feature>
<gene>
    <name evidence="11" type="ORF">GCM10009098_35330</name>
</gene>
<accession>A0ABN1ED48</accession>
<sequence length="306" mass="33520">MSIIEKALDKQLSVKDASASNQSESQAREETAPRESIPERAGSVAETRPFAPENSVDQGSQGSSRSVELDLADLERRHFVSLSPKRRVINEEFSVIKRKLINNAFGPLSKSLKHSNLILVSSSRPGEGKTFTSINLALSIALEQDKTVLLVDTDVLRPQVAKTLGIENDLGLTDYLSSDNIDVQDIILSTNVERLKVITAGRAHHLSTELLASQKMADLAREFATRYKDRIVLFDAPPLLGVNETAVVAMMCGQAIIVLEENRSKLSEIEQSIALIPPEIAVGFVINKAHRTQIGDYGYGYYYGGA</sequence>
<comment type="catalytic activity">
    <reaction evidence="8">
        <text>L-tyrosyl-[protein] + ATP = O-phospho-L-tyrosyl-[protein] + ADP + H(+)</text>
        <dbReference type="Rhea" id="RHEA:10596"/>
        <dbReference type="Rhea" id="RHEA-COMP:10136"/>
        <dbReference type="Rhea" id="RHEA-COMP:20101"/>
        <dbReference type="ChEBI" id="CHEBI:15378"/>
        <dbReference type="ChEBI" id="CHEBI:30616"/>
        <dbReference type="ChEBI" id="CHEBI:46858"/>
        <dbReference type="ChEBI" id="CHEBI:61978"/>
        <dbReference type="ChEBI" id="CHEBI:456216"/>
        <dbReference type="EC" id="2.7.10.2"/>
    </reaction>
</comment>
<keyword evidence="12" id="KW-1185">Reference proteome</keyword>
<evidence type="ECO:0000256" key="3">
    <source>
        <dbReference type="ARBA" id="ARBA00022679"/>
    </source>
</evidence>
<feature type="compositionally biased region" description="Basic and acidic residues" evidence="9">
    <location>
        <begin position="1"/>
        <end position="13"/>
    </location>
</feature>
<dbReference type="PANTHER" id="PTHR32309:SF13">
    <property type="entry name" value="FERRIC ENTEROBACTIN TRANSPORT PROTEIN FEPE"/>
    <property type="match status" value="1"/>
</dbReference>
<evidence type="ECO:0000256" key="9">
    <source>
        <dbReference type="SAM" id="MobiDB-lite"/>
    </source>
</evidence>
<feature type="domain" description="AAA" evidence="10">
    <location>
        <begin position="117"/>
        <end position="259"/>
    </location>
</feature>
<feature type="compositionally biased region" description="Basic and acidic residues" evidence="9">
    <location>
        <begin position="26"/>
        <end position="38"/>
    </location>
</feature>
<dbReference type="Proteomes" id="UP001501169">
    <property type="component" value="Unassembled WGS sequence"/>
</dbReference>
<dbReference type="InterPro" id="IPR027417">
    <property type="entry name" value="P-loop_NTPase"/>
</dbReference>
<dbReference type="InterPro" id="IPR005702">
    <property type="entry name" value="Wzc-like_C"/>
</dbReference>
<feature type="region of interest" description="Disordered" evidence="9">
    <location>
        <begin position="1"/>
        <end position="64"/>
    </location>
</feature>
<proteinExistence type="inferred from homology"/>
<evidence type="ECO:0000256" key="7">
    <source>
        <dbReference type="ARBA" id="ARBA00023137"/>
    </source>
</evidence>
<name>A0ABN1ED48_9GAMM</name>
<dbReference type="PANTHER" id="PTHR32309">
    <property type="entry name" value="TYROSINE-PROTEIN KINASE"/>
    <property type="match status" value="1"/>
</dbReference>
<dbReference type="InterPro" id="IPR050445">
    <property type="entry name" value="Bact_polysacc_biosynth/exp"/>
</dbReference>
<keyword evidence="6" id="KW-0067">ATP-binding</keyword>
<keyword evidence="3" id="KW-0808">Transferase</keyword>
<evidence type="ECO:0000259" key="10">
    <source>
        <dbReference type="Pfam" id="PF13614"/>
    </source>
</evidence>
<dbReference type="Gene3D" id="3.40.50.300">
    <property type="entry name" value="P-loop containing nucleotide triphosphate hydrolases"/>
    <property type="match status" value="1"/>
</dbReference>
<dbReference type="InterPro" id="IPR025669">
    <property type="entry name" value="AAA_dom"/>
</dbReference>
<evidence type="ECO:0000256" key="5">
    <source>
        <dbReference type="ARBA" id="ARBA00022777"/>
    </source>
</evidence>
<evidence type="ECO:0000256" key="1">
    <source>
        <dbReference type="ARBA" id="ARBA00007316"/>
    </source>
</evidence>
<evidence type="ECO:0000256" key="8">
    <source>
        <dbReference type="ARBA" id="ARBA00051245"/>
    </source>
</evidence>
<dbReference type="CDD" id="cd05387">
    <property type="entry name" value="BY-kinase"/>
    <property type="match status" value="1"/>
</dbReference>
<dbReference type="Pfam" id="PF13614">
    <property type="entry name" value="AAA_31"/>
    <property type="match status" value="1"/>
</dbReference>
<organism evidence="11 12">
    <name type="scientific">Rheinheimera aquimaris</name>
    <dbReference type="NCBI Taxonomy" id="412437"/>
    <lineage>
        <taxon>Bacteria</taxon>
        <taxon>Pseudomonadati</taxon>
        <taxon>Pseudomonadota</taxon>
        <taxon>Gammaproteobacteria</taxon>
        <taxon>Chromatiales</taxon>
        <taxon>Chromatiaceae</taxon>
        <taxon>Rheinheimera</taxon>
    </lineage>
</organism>
<evidence type="ECO:0000313" key="12">
    <source>
        <dbReference type="Proteomes" id="UP001501169"/>
    </source>
</evidence>
<dbReference type="RefSeq" id="WP_226768039.1">
    <property type="nucleotide sequence ID" value="NZ_BAAAEO010000006.1"/>
</dbReference>
<evidence type="ECO:0000313" key="11">
    <source>
        <dbReference type="EMBL" id="GAA0564123.1"/>
    </source>
</evidence>
<comment type="caution">
    <text evidence="11">The sequence shown here is derived from an EMBL/GenBank/DDBJ whole genome shotgun (WGS) entry which is preliminary data.</text>
</comment>
<keyword evidence="5" id="KW-0418">Kinase</keyword>
<dbReference type="EC" id="2.7.10.2" evidence="2"/>
<dbReference type="SUPFAM" id="SSF52540">
    <property type="entry name" value="P-loop containing nucleoside triphosphate hydrolases"/>
    <property type="match status" value="1"/>
</dbReference>
<dbReference type="EMBL" id="BAAAEO010000006">
    <property type="protein sequence ID" value="GAA0564123.1"/>
    <property type="molecule type" value="Genomic_DNA"/>
</dbReference>
<comment type="similarity">
    <text evidence="1">Belongs to the CpsD/CapB family.</text>
</comment>
<keyword evidence="7" id="KW-0829">Tyrosine-protein kinase</keyword>